<feature type="transmembrane region" description="Helical" evidence="13">
    <location>
        <begin position="42"/>
        <end position="63"/>
    </location>
</feature>
<comment type="subcellular location">
    <subcellularLocation>
        <location evidence="2">Cell inner membrane</location>
        <topology evidence="2">Multi-pass membrane protein</topology>
    </subcellularLocation>
</comment>
<dbReference type="Pfam" id="PF03379">
    <property type="entry name" value="CcmB"/>
    <property type="match status" value="1"/>
</dbReference>
<gene>
    <name evidence="14" type="ORF">A8950_1422</name>
</gene>
<dbReference type="PRINTS" id="PR01414">
    <property type="entry name" value="CCMBBIOGNSIS"/>
</dbReference>
<keyword evidence="15" id="KW-1185">Reference proteome</keyword>
<evidence type="ECO:0000256" key="12">
    <source>
        <dbReference type="PIRNR" id="PIRNR002764"/>
    </source>
</evidence>
<dbReference type="EMBL" id="SNYW01000007">
    <property type="protein sequence ID" value="TDQ83137.1"/>
    <property type="molecule type" value="Genomic_DNA"/>
</dbReference>
<evidence type="ECO:0000256" key="13">
    <source>
        <dbReference type="SAM" id="Phobius"/>
    </source>
</evidence>
<evidence type="ECO:0000256" key="11">
    <source>
        <dbReference type="ARBA" id="ARBA00023136"/>
    </source>
</evidence>
<comment type="similarity">
    <text evidence="3 12">Belongs to the CcmB/CycW/HelB family.</text>
</comment>
<dbReference type="GO" id="GO:0017004">
    <property type="term" value="P:cytochrome complex assembly"/>
    <property type="evidence" value="ECO:0007669"/>
    <property type="project" value="UniProtKB-KW"/>
</dbReference>
<evidence type="ECO:0000256" key="10">
    <source>
        <dbReference type="ARBA" id="ARBA00022989"/>
    </source>
</evidence>
<evidence type="ECO:0000256" key="5">
    <source>
        <dbReference type="ARBA" id="ARBA00022448"/>
    </source>
</evidence>
<organism evidence="14 15">
    <name type="scientific">Dongia mobilis</name>
    <dbReference type="NCBI Taxonomy" id="578943"/>
    <lineage>
        <taxon>Bacteria</taxon>
        <taxon>Pseudomonadati</taxon>
        <taxon>Pseudomonadota</taxon>
        <taxon>Alphaproteobacteria</taxon>
        <taxon>Rhodospirillales</taxon>
        <taxon>Dongiaceae</taxon>
        <taxon>Dongia</taxon>
    </lineage>
</organism>
<evidence type="ECO:0000256" key="2">
    <source>
        <dbReference type="ARBA" id="ARBA00004429"/>
    </source>
</evidence>
<dbReference type="PIRSF" id="PIRSF002764">
    <property type="entry name" value="CcmB"/>
    <property type="match status" value="1"/>
</dbReference>
<feature type="transmembrane region" description="Helical" evidence="13">
    <location>
        <begin position="16"/>
        <end position="36"/>
    </location>
</feature>
<comment type="caution">
    <text evidence="14">The sequence shown here is derived from an EMBL/GenBank/DDBJ whole genome shotgun (WGS) entry which is preliminary data.</text>
</comment>
<feature type="transmembrane region" description="Helical" evidence="13">
    <location>
        <begin position="156"/>
        <end position="181"/>
    </location>
</feature>
<feature type="transmembrane region" description="Helical" evidence="13">
    <location>
        <begin position="187"/>
        <end position="212"/>
    </location>
</feature>
<keyword evidence="6 12" id="KW-1003">Cell membrane</keyword>
<reference evidence="14 15" key="1">
    <citation type="submission" date="2019-03" db="EMBL/GenBank/DDBJ databases">
        <title>Genomic Encyclopedia of Type Strains, Phase III (KMG-III): the genomes of soil and plant-associated and newly described type strains.</title>
        <authorList>
            <person name="Whitman W."/>
        </authorList>
    </citation>
    <scope>NUCLEOTIDE SEQUENCE [LARGE SCALE GENOMIC DNA]</scope>
    <source>
        <strain evidence="14 15">CGMCC 1.7660</strain>
    </source>
</reference>
<evidence type="ECO:0000256" key="8">
    <source>
        <dbReference type="ARBA" id="ARBA00022692"/>
    </source>
</evidence>
<evidence type="ECO:0000256" key="1">
    <source>
        <dbReference type="ARBA" id="ARBA00002442"/>
    </source>
</evidence>
<keyword evidence="10 13" id="KW-1133">Transmembrane helix</keyword>
<dbReference type="GO" id="GO:1903607">
    <property type="term" value="P:cytochrome c biosynthetic process"/>
    <property type="evidence" value="ECO:0007669"/>
    <property type="project" value="TreeGrafter"/>
</dbReference>
<protein>
    <recommendedName>
        <fullName evidence="4 12">Heme exporter protein B</fullName>
    </recommendedName>
</protein>
<sequence length="217" mass="22235">MALLRRDLALALRHGIDLLAVVLFFLAAGALFPFAIGPEPALLARIAAGIVVAMAALAALLSLDRLFAADFEDGGLDLIFLSPLPLELAAMAKVLVHWLTTGLPLLLAAPILGLLLHLPGELYGILLLALIGITLALSLLGGLGAGLTLGARRGGILLAFIVLPLFVPVLILGMGAVLAVARGDSPVAALQLLLALDLGLLAACPWALAGALRQVLQ</sequence>
<keyword evidence="11 12" id="KW-0472">Membrane</keyword>
<dbReference type="AlphaFoldDB" id="A0A4R6WZ96"/>
<keyword evidence="9 12" id="KW-0201">Cytochrome c-type biogenesis</keyword>
<keyword evidence="7 12" id="KW-0997">Cell inner membrane</keyword>
<evidence type="ECO:0000313" key="15">
    <source>
        <dbReference type="Proteomes" id="UP000295783"/>
    </source>
</evidence>
<dbReference type="GO" id="GO:0015232">
    <property type="term" value="F:heme transmembrane transporter activity"/>
    <property type="evidence" value="ECO:0007669"/>
    <property type="project" value="InterPro"/>
</dbReference>
<comment type="function">
    <text evidence="1 12">Required for the export of heme to the periplasm for the biogenesis of c-type cytochromes.</text>
</comment>
<proteinExistence type="inferred from homology"/>
<dbReference type="Proteomes" id="UP000295783">
    <property type="component" value="Unassembled WGS sequence"/>
</dbReference>
<dbReference type="PANTHER" id="PTHR30070:SF1">
    <property type="entry name" value="CYTOCHROME C BIOGENESIS B-RELATED"/>
    <property type="match status" value="1"/>
</dbReference>
<dbReference type="InterPro" id="IPR003544">
    <property type="entry name" value="Cyt_c_biogenesis_CcmB"/>
</dbReference>
<keyword evidence="8 13" id="KW-0812">Transmembrane</keyword>
<evidence type="ECO:0000256" key="4">
    <source>
        <dbReference type="ARBA" id="ARBA00016452"/>
    </source>
</evidence>
<dbReference type="NCBIfam" id="TIGR01190">
    <property type="entry name" value="ccmB"/>
    <property type="match status" value="1"/>
</dbReference>
<name>A0A4R6WZ96_9PROT</name>
<feature type="transmembrane region" description="Helical" evidence="13">
    <location>
        <begin position="122"/>
        <end position="149"/>
    </location>
</feature>
<evidence type="ECO:0000256" key="7">
    <source>
        <dbReference type="ARBA" id="ARBA00022519"/>
    </source>
</evidence>
<dbReference type="GO" id="GO:0005886">
    <property type="term" value="C:plasma membrane"/>
    <property type="evidence" value="ECO:0007669"/>
    <property type="project" value="UniProtKB-SubCell"/>
</dbReference>
<evidence type="ECO:0000256" key="9">
    <source>
        <dbReference type="ARBA" id="ARBA00022748"/>
    </source>
</evidence>
<evidence type="ECO:0000256" key="3">
    <source>
        <dbReference type="ARBA" id="ARBA00010544"/>
    </source>
</evidence>
<evidence type="ECO:0000313" key="14">
    <source>
        <dbReference type="EMBL" id="TDQ83137.1"/>
    </source>
</evidence>
<evidence type="ECO:0000256" key="6">
    <source>
        <dbReference type="ARBA" id="ARBA00022475"/>
    </source>
</evidence>
<keyword evidence="5 12" id="KW-0813">Transport</keyword>
<dbReference type="PANTHER" id="PTHR30070">
    <property type="entry name" value="HEME EXPORTER PROTEIN B"/>
    <property type="match status" value="1"/>
</dbReference>
<dbReference type="InterPro" id="IPR026031">
    <property type="entry name" value="Cyt_c_CcmB_bac"/>
</dbReference>
<accession>A0A4R6WZ96</accession>
<feature type="transmembrane region" description="Helical" evidence="13">
    <location>
        <begin position="94"/>
        <end position="116"/>
    </location>
</feature>